<reference evidence="2" key="1">
    <citation type="submission" date="2016-02" db="EMBL/GenBank/DDBJ databases">
        <title>Draft genome sequence of Microdochium bolleyi, a fungal endophyte of beachgrass.</title>
        <authorList>
            <consortium name="DOE Joint Genome Institute"/>
            <person name="David A.S."/>
            <person name="May G."/>
            <person name="Haridas S."/>
            <person name="Lim J."/>
            <person name="Wang M."/>
            <person name="Labutti K."/>
            <person name="Lipzen A."/>
            <person name="Barry K."/>
            <person name="Grigoriev I.V."/>
        </authorList>
    </citation>
    <scope>NUCLEOTIDE SEQUENCE [LARGE SCALE GENOMIC DNA]</scope>
    <source>
        <strain evidence="2">J235TASD1</strain>
    </source>
</reference>
<keyword evidence="2" id="KW-1185">Reference proteome</keyword>
<dbReference type="SUPFAM" id="SSF53756">
    <property type="entry name" value="UDP-Glycosyltransferase/glycogen phosphorylase"/>
    <property type="match status" value="1"/>
</dbReference>
<dbReference type="PANTHER" id="PTHR48050:SF13">
    <property type="entry name" value="STEROL 3-BETA-GLUCOSYLTRANSFERASE UGT80A2"/>
    <property type="match status" value="1"/>
</dbReference>
<evidence type="ECO:0000313" key="2">
    <source>
        <dbReference type="Proteomes" id="UP000070501"/>
    </source>
</evidence>
<keyword evidence="1" id="KW-0012">Acyltransferase</keyword>
<dbReference type="EMBL" id="KQ964259">
    <property type="protein sequence ID" value="KXJ88323.1"/>
    <property type="molecule type" value="Genomic_DNA"/>
</dbReference>
<dbReference type="STRING" id="196109.A0A136IU19"/>
<dbReference type="AlphaFoldDB" id="A0A136IU19"/>
<protein>
    <submittedName>
        <fullName evidence="1">Diacylglycerol o-acyltransferase</fullName>
    </submittedName>
</protein>
<dbReference type="InParanoid" id="A0A136IU19"/>
<dbReference type="GO" id="GO:0016746">
    <property type="term" value="F:acyltransferase activity"/>
    <property type="evidence" value="ECO:0007669"/>
    <property type="project" value="UniProtKB-KW"/>
</dbReference>
<name>A0A136IU19_9PEZI</name>
<accession>A0A136IU19</accession>
<organism evidence="1 2">
    <name type="scientific">Microdochium bolleyi</name>
    <dbReference type="NCBI Taxonomy" id="196109"/>
    <lineage>
        <taxon>Eukaryota</taxon>
        <taxon>Fungi</taxon>
        <taxon>Dikarya</taxon>
        <taxon>Ascomycota</taxon>
        <taxon>Pezizomycotina</taxon>
        <taxon>Sordariomycetes</taxon>
        <taxon>Xylariomycetidae</taxon>
        <taxon>Xylariales</taxon>
        <taxon>Microdochiaceae</taxon>
        <taxon>Microdochium</taxon>
    </lineage>
</organism>
<dbReference type="Proteomes" id="UP000070501">
    <property type="component" value="Unassembled WGS sequence"/>
</dbReference>
<dbReference type="InterPro" id="IPR050426">
    <property type="entry name" value="Glycosyltransferase_28"/>
</dbReference>
<dbReference type="PANTHER" id="PTHR48050">
    <property type="entry name" value="STEROL 3-BETA-GLUCOSYLTRANSFERASE"/>
    <property type="match status" value="1"/>
</dbReference>
<keyword evidence="1" id="KW-0808">Transferase</keyword>
<sequence>MADPIPDTRRRKVLFLSNSDRGEVGVTVAAAQAILESASLSSSADKTPVEVHIATFAGVEELISKVSTEALKANPAALPIVYHNIARVGTSEEEMNSLLKYLDIPCKPNYLPWSFLTKPSFRNTLRALRDTLLCLVPMPGPAMEKIVLQILDIIAGVTPDLIVVNSVMTPGLTAAIHSGLPTCILSPNSIKEFAASLQPYGAVLWKYPASWSGFSYPIPWYQRPINVLYVLWALKVFLTDPHRLAVERHLKSSSGITLRTPAELIKNRFGMQILVASLPELDFPMTIPDHVHPCGPILGRWQPIQESDPELYSWLSRAPTLYINLGSLAATDEESALEMAGAIKLIMDRAQQEQEVGGVKGQKGLQVIWKLKKLGEYETKKPKCAMYDILGPEIEADRVRIEKWFIPEPLSILQSGHVVCAVHHGGANSFNEAVISGLPHVVLPPWTDCYDYALRAELHGLGRWGSRKSNPQWAAHELADAMSWCLFGETARVCRQKTKAMAELVKSRGNGAAKAAEFIMGQVDANVNAAQGRT</sequence>
<proteinExistence type="predicted"/>
<evidence type="ECO:0000313" key="1">
    <source>
        <dbReference type="EMBL" id="KXJ88323.1"/>
    </source>
</evidence>
<dbReference type="OrthoDB" id="5835829at2759"/>
<gene>
    <name evidence="1" type="ORF">Micbo1qcDRAFT_123424</name>
</gene>
<dbReference type="Gene3D" id="3.40.50.2000">
    <property type="entry name" value="Glycogen Phosphorylase B"/>
    <property type="match status" value="2"/>
</dbReference>